<gene>
    <name evidence="1" type="ORF">L3Q82_008978</name>
</gene>
<organism evidence="1 2">
    <name type="scientific">Scortum barcoo</name>
    <name type="common">barcoo grunter</name>
    <dbReference type="NCBI Taxonomy" id="214431"/>
    <lineage>
        <taxon>Eukaryota</taxon>
        <taxon>Metazoa</taxon>
        <taxon>Chordata</taxon>
        <taxon>Craniata</taxon>
        <taxon>Vertebrata</taxon>
        <taxon>Euteleostomi</taxon>
        <taxon>Actinopterygii</taxon>
        <taxon>Neopterygii</taxon>
        <taxon>Teleostei</taxon>
        <taxon>Neoteleostei</taxon>
        <taxon>Acanthomorphata</taxon>
        <taxon>Eupercaria</taxon>
        <taxon>Centrarchiformes</taxon>
        <taxon>Terapontoidei</taxon>
        <taxon>Terapontidae</taxon>
        <taxon>Scortum</taxon>
    </lineage>
</organism>
<dbReference type="Proteomes" id="UP000831701">
    <property type="component" value="Chromosome 1"/>
</dbReference>
<name>A0ACB8XD29_9TELE</name>
<evidence type="ECO:0000313" key="1">
    <source>
        <dbReference type="EMBL" id="KAI3377841.1"/>
    </source>
</evidence>
<proteinExistence type="predicted"/>
<keyword evidence="2" id="KW-1185">Reference proteome</keyword>
<comment type="caution">
    <text evidence="1">The sequence shown here is derived from an EMBL/GenBank/DDBJ whole genome shotgun (WGS) entry which is preliminary data.</text>
</comment>
<protein>
    <submittedName>
        <fullName evidence="1">Uncharacterized protein</fullName>
    </submittedName>
</protein>
<dbReference type="EMBL" id="CM041531">
    <property type="protein sequence ID" value="KAI3377841.1"/>
    <property type="molecule type" value="Genomic_DNA"/>
</dbReference>
<evidence type="ECO:0000313" key="2">
    <source>
        <dbReference type="Proteomes" id="UP000831701"/>
    </source>
</evidence>
<accession>A0ACB8XD29</accession>
<reference evidence="1" key="1">
    <citation type="submission" date="2022-04" db="EMBL/GenBank/DDBJ databases">
        <title>Jade perch genome.</title>
        <authorList>
            <person name="Chao B."/>
        </authorList>
    </citation>
    <scope>NUCLEOTIDE SEQUENCE</scope>
    <source>
        <strain evidence="1">CB-2022</strain>
    </source>
</reference>
<sequence length="357" mass="38935">METLKEVDHTAGEAQEDAAGETPERRHVDLLLDLSEEDSVKEQEPHEYHCYSGWDEAVRGWARVAPLSCILLTQKRDSKPKHKETENPTPSCVDPAVPNTGSSATVAEHPSDSRVNRSKSFKKSTPLNQHAGSCSSTTVVALQKGTSERHIPSAVPKITSDFLLEEKIEKEGMLTTHHLSSKCPVSENRPTKPPKHSHRPSNTVVPIKNFTFLPPIESPHLNPQRGSGQICSGKTAPEGENTEEACFVFDKKSVARGTRADPVANPELAAYAAALTSKYRTCQHNPDLFSAVSRSIPKRYQVTVSSKPDTVHCTTFSMGKSLTQALQSGTATSTQAHIHPSKAVCAVKLYEGCEINI</sequence>